<accession>G9YWK5</accession>
<comment type="caution">
    <text evidence="1">The sequence shown here is derived from an EMBL/GenBank/DDBJ whole genome shotgun (WGS) entry which is preliminary data.</text>
</comment>
<dbReference type="PATRIC" id="fig|411475.3.peg.3390"/>
<evidence type="ECO:0000313" key="2">
    <source>
        <dbReference type="Proteomes" id="UP000004459"/>
    </source>
</evidence>
<dbReference type="AlphaFoldDB" id="G9YWK5"/>
<proteinExistence type="predicted"/>
<organism evidence="1 2">
    <name type="scientific">Flavonifractor plautii ATCC 29863</name>
    <dbReference type="NCBI Taxonomy" id="411475"/>
    <lineage>
        <taxon>Bacteria</taxon>
        <taxon>Bacillati</taxon>
        <taxon>Bacillota</taxon>
        <taxon>Clostridia</taxon>
        <taxon>Eubacteriales</taxon>
        <taxon>Oscillospiraceae</taxon>
        <taxon>Flavonifractor</taxon>
    </lineage>
</organism>
<dbReference type="Proteomes" id="UP000004459">
    <property type="component" value="Unassembled WGS sequence"/>
</dbReference>
<dbReference type="HOGENOM" id="CLU_3214665_0_0_9"/>
<gene>
    <name evidence="1" type="ORF">HMPREF0372_03921</name>
</gene>
<name>G9YWK5_FLAPL</name>
<protein>
    <submittedName>
        <fullName evidence="1">Uncharacterized protein</fullName>
    </submittedName>
</protein>
<sequence>MQFRHYARLKAILLCNMTGSFGIQRKLPMSEEPYGRSNMGSSCL</sequence>
<dbReference type="EMBL" id="AGCK01000318">
    <property type="protein sequence ID" value="EHM38623.1"/>
    <property type="molecule type" value="Genomic_DNA"/>
</dbReference>
<reference evidence="1 2" key="1">
    <citation type="submission" date="2011-08" db="EMBL/GenBank/DDBJ databases">
        <authorList>
            <person name="Weinstock G."/>
            <person name="Sodergren E."/>
            <person name="Clifton S."/>
            <person name="Fulton L."/>
            <person name="Fulton B."/>
            <person name="Courtney L."/>
            <person name="Fronick C."/>
            <person name="Harrison M."/>
            <person name="Strong C."/>
            <person name="Farmer C."/>
            <person name="Delahaunty K."/>
            <person name="Markovic C."/>
            <person name="Hall O."/>
            <person name="Minx P."/>
            <person name="Tomlinson C."/>
            <person name="Mitreva M."/>
            <person name="Hou S."/>
            <person name="Chen J."/>
            <person name="Wollam A."/>
            <person name="Pepin K.H."/>
            <person name="Johnson M."/>
            <person name="Bhonagiri V."/>
            <person name="Zhang X."/>
            <person name="Suruliraj S."/>
            <person name="Warren W."/>
            <person name="Chinwalla A."/>
            <person name="Mardis E.R."/>
            <person name="Wilson R.K."/>
        </authorList>
    </citation>
    <scope>NUCLEOTIDE SEQUENCE [LARGE SCALE GENOMIC DNA]</scope>
    <source>
        <strain evidence="1 2">ATCC 29863</strain>
    </source>
</reference>
<evidence type="ECO:0000313" key="1">
    <source>
        <dbReference type="EMBL" id="EHM38623.1"/>
    </source>
</evidence>